<organism evidence="5 6">
    <name type="scientific">Aerococcus urinae</name>
    <dbReference type="NCBI Taxonomy" id="1376"/>
    <lineage>
        <taxon>Bacteria</taxon>
        <taxon>Bacillati</taxon>
        <taxon>Bacillota</taxon>
        <taxon>Bacilli</taxon>
        <taxon>Lactobacillales</taxon>
        <taxon>Aerococcaceae</taxon>
        <taxon>Aerococcus</taxon>
    </lineage>
</organism>
<evidence type="ECO:0000256" key="1">
    <source>
        <dbReference type="ARBA" id="ARBA00004141"/>
    </source>
</evidence>
<dbReference type="GO" id="GO:0016020">
    <property type="term" value="C:membrane"/>
    <property type="evidence" value="ECO:0007669"/>
    <property type="project" value="UniProtKB-SubCell"/>
</dbReference>
<dbReference type="AlphaFoldDB" id="A0A2I1L6R7"/>
<sequence length="134" mass="14862">MGEILKIENGEVVVGKEDGNIIRIPLTQLDFAPKPGDKVKIFSDDGTYYIQQSSNQIKNTQTNESGKYPVNKIAYVVLAFLLGGIGAHKFYAHKYLLGILYLVFVWTYIPALIALIEAIIALTKKADENGNIFV</sequence>
<accession>A0A2I1L6R7</accession>
<reference evidence="5 6" key="1">
    <citation type="submission" date="2018-04" db="EMBL/GenBank/DDBJ databases">
        <title>Aerococcus urinae genomes.</title>
        <authorList>
            <person name="Hilt E."/>
            <person name="Gilbert N.M."/>
            <person name="Thomas-White K."/>
            <person name="Putonti C."/>
            <person name="Lewis A.L."/>
            <person name="Visck K.L."/>
            <person name="Wolfe A.J."/>
        </authorList>
    </citation>
    <scope>NUCLEOTIDE SEQUENCE [LARGE SCALE GENOMIC DNA]</scope>
    <source>
        <strain evidence="5 6">UMB7480</strain>
    </source>
</reference>
<dbReference type="Pfam" id="PF05154">
    <property type="entry name" value="TM2"/>
    <property type="match status" value="1"/>
</dbReference>
<dbReference type="EMBL" id="QMHM01000001">
    <property type="protein sequence ID" value="RAV81353.1"/>
    <property type="molecule type" value="Genomic_DNA"/>
</dbReference>
<evidence type="ECO:0000256" key="2">
    <source>
        <dbReference type="ARBA" id="ARBA00022692"/>
    </source>
</evidence>
<protein>
    <submittedName>
        <fullName evidence="5">TM2 domain-containing protein</fullName>
    </submittedName>
</protein>
<keyword evidence="3" id="KW-1133">Transmembrane helix</keyword>
<name>A0A2I1L6R7_9LACT</name>
<evidence type="ECO:0000256" key="3">
    <source>
        <dbReference type="ARBA" id="ARBA00022989"/>
    </source>
</evidence>
<evidence type="ECO:0000256" key="4">
    <source>
        <dbReference type="ARBA" id="ARBA00023136"/>
    </source>
</evidence>
<gene>
    <name evidence="5" type="ORF">DBT54_00325</name>
</gene>
<dbReference type="InterPro" id="IPR007829">
    <property type="entry name" value="TM2"/>
</dbReference>
<evidence type="ECO:0000313" key="6">
    <source>
        <dbReference type="Proteomes" id="UP000251923"/>
    </source>
</evidence>
<keyword evidence="2" id="KW-0812">Transmembrane</keyword>
<keyword evidence="4" id="KW-0472">Membrane</keyword>
<evidence type="ECO:0000313" key="5">
    <source>
        <dbReference type="EMBL" id="RAV81353.1"/>
    </source>
</evidence>
<comment type="subcellular location">
    <subcellularLocation>
        <location evidence="1">Membrane</location>
        <topology evidence="1">Multi-pass membrane protein</topology>
    </subcellularLocation>
</comment>
<proteinExistence type="predicted"/>
<comment type="caution">
    <text evidence="5">The sequence shown here is derived from an EMBL/GenBank/DDBJ whole genome shotgun (WGS) entry which is preliminary data.</text>
</comment>
<dbReference type="RefSeq" id="WP_070598201.1">
    <property type="nucleotide sequence ID" value="NZ_JASOKO010000002.1"/>
</dbReference>
<dbReference type="Proteomes" id="UP000251923">
    <property type="component" value="Unassembled WGS sequence"/>
</dbReference>